<evidence type="ECO:0000313" key="2">
    <source>
        <dbReference type="Proteomes" id="UP000054783"/>
    </source>
</evidence>
<dbReference type="EMBL" id="JYDQ01000130">
    <property type="protein sequence ID" value="KRY13822.1"/>
    <property type="molecule type" value="Genomic_DNA"/>
</dbReference>
<accession>A0A0V0ZNT5</accession>
<dbReference type="AlphaFoldDB" id="A0A0V0ZNT5"/>
<reference evidence="1 2" key="1">
    <citation type="submission" date="2015-01" db="EMBL/GenBank/DDBJ databases">
        <title>Evolution of Trichinella species and genotypes.</title>
        <authorList>
            <person name="Korhonen P.K."/>
            <person name="Edoardo P."/>
            <person name="Giuseppe L.R."/>
            <person name="Gasser R.B."/>
        </authorList>
    </citation>
    <scope>NUCLEOTIDE SEQUENCE [LARGE SCALE GENOMIC DNA]</scope>
    <source>
        <strain evidence="1">ISS2496</strain>
    </source>
</reference>
<name>A0A0V0ZNT5_9BILA</name>
<sequence>MAISSLLYSFGNSIEHVNHSSRHTVRYVDESQLDPTPGILWNVNTTGPVDLTLIRDAWVKERRQAEQLLMR</sequence>
<dbReference type="OrthoDB" id="5920655at2759"/>
<comment type="caution">
    <text evidence="1">The sequence shown here is derived from an EMBL/GenBank/DDBJ whole genome shotgun (WGS) entry which is preliminary data.</text>
</comment>
<keyword evidence="2" id="KW-1185">Reference proteome</keyword>
<dbReference type="Proteomes" id="UP000054783">
    <property type="component" value="Unassembled WGS sequence"/>
</dbReference>
<gene>
    <name evidence="1" type="ORF">T12_11583</name>
</gene>
<evidence type="ECO:0000313" key="1">
    <source>
        <dbReference type="EMBL" id="KRY13822.1"/>
    </source>
</evidence>
<proteinExistence type="predicted"/>
<organism evidence="1 2">
    <name type="scientific">Trichinella patagoniensis</name>
    <dbReference type="NCBI Taxonomy" id="990121"/>
    <lineage>
        <taxon>Eukaryota</taxon>
        <taxon>Metazoa</taxon>
        <taxon>Ecdysozoa</taxon>
        <taxon>Nematoda</taxon>
        <taxon>Enoplea</taxon>
        <taxon>Dorylaimia</taxon>
        <taxon>Trichinellida</taxon>
        <taxon>Trichinellidae</taxon>
        <taxon>Trichinella</taxon>
    </lineage>
</organism>
<protein>
    <submittedName>
        <fullName evidence="1">Uncharacterized protein</fullName>
    </submittedName>
</protein>